<dbReference type="EMBL" id="QGKV02001507">
    <property type="protein sequence ID" value="KAF3533208.1"/>
    <property type="molecule type" value="Genomic_DNA"/>
</dbReference>
<sequence>MEDVSNARVTVSTPPDVELYSRELNATGGAVVSPEIYAAKVWIAAITTHLLCDLHPCPCDNVSLQTFAYRRILMECGGPEMFGLAMHIILSYIRMRRMQACSRARKGGTSHRSRLMEDVSNARVTVSTPPDVKLYSRELNATEGAVVSPEIYAAKVWIAAITTHLLCDVHPCPCDNSYAYIVVVLCTESVVYGLASHTLLGESPVAHPSFFPLQHAGLERGGDGCYNLVSERSSVPAPTRDGDLWV</sequence>
<evidence type="ECO:0000313" key="2">
    <source>
        <dbReference type="Proteomes" id="UP000266723"/>
    </source>
</evidence>
<comment type="caution">
    <text evidence="1">The sequence shown here is derived from an EMBL/GenBank/DDBJ whole genome shotgun (WGS) entry which is preliminary data.</text>
</comment>
<dbReference type="Proteomes" id="UP000266723">
    <property type="component" value="Unassembled WGS sequence"/>
</dbReference>
<protein>
    <submittedName>
        <fullName evidence="1">Uncharacterized protein</fullName>
    </submittedName>
</protein>
<accession>A0ABQ7BLL6</accession>
<reference evidence="1 2" key="1">
    <citation type="journal article" date="2020" name="BMC Genomics">
        <title>Intraspecific diversification of the crop wild relative Brassica cretica Lam. using demographic model selection.</title>
        <authorList>
            <person name="Kioukis A."/>
            <person name="Michalopoulou V.A."/>
            <person name="Briers L."/>
            <person name="Pirintsos S."/>
            <person name="Studholme D.J."/>
            <person name="Pavlidis P."/>
            <person name="Sarris P.F."/>
        </authorList>
    </citation>
    <scope>NUCLEOTIDE SEQUENCE [LARGE SCALE GENOMIC DNA]</scope>
    <source>
        <strain evidence="2">cv. PFS-1207/04</strain>
    </source>
</reference>
<proteinExistence type="predicted"/>
<keyword evidence="2" id="KW-1185">Reference proteome</keyword>
<organism evidence="1 2">
    <name type="scientific">Brassica cretica</name>
    <name type="common">Mustard</name>
    <dbReference type="NCBI Taxonomy" id="69181"/>
    <lineage>
        <taxon>Eukaryota</taxon>
        <taxon>Viridiplantae</taxon>
        <taxon>Streptophyta</taxon>
        <taxon>Embryophyta</taxon>
        <taxon>Tracheophyta</taxon>
        <taxon>Spermatophyta</taxon>
        <taxon>Magnoliopsida</taxon>
        <taxon>eudicotyledons</taxon>
        <taxon>Gunneridae</taxon>
        <taxon>Pentapetalae</taxon>
        <taxon>rosids</taxon>
        <taxon>malvids</taxon>
        <taxon>Brassicales</taxon>
        <taxon>Brassicaceae</taxon>
        <taxon>Brassiceae</taxon>
        <taxon>Brassica</taxon>
    </lineage>
</organism>
<gene>
    <name evidence="1" type="ORF">DY000_02039676</name>
</gene>
<name>A0ABQ7BLL6_BRACR</name>
<evidence type="ECO:0000313" key="1">
    <source>
        <dbReference type="EMBL" id="KAF3533208.1"/>
    </source>
</evidence>